<proteinExistence type="predicted"/>
<sequence length="55" mass="5764">MARTLSGSIAFTVAAVPTGMKAGVRIWPRGVWIVPVRARPSVAAMENEKAVMAGP</sequence>
<reference evidence="1" key="2">
    <citation type="submission" date="2023-06" db="EMBL/GenBank/DDBJ databases">
        <authorList>
            <person name="Sun Q."/>
            <person name="Zhou Y."/>
        </authorList>
    </citation>
    <scope>NUCLEOTIDE SEQUENCE</scope>
    <source>
        <strain evidence="1">CGMCC 1.10859</strain>
    </source>
</reference>
<protein>
    <submittedName>
        <fullName evidence="1">Uncharacterized protein</fullName>
    </submittedName>
</protein>
<dbReference type="Proteomes" id="UP000634647">
    <property type="component" value="Unassembled WGS sequence"/>
</dbReference>
<evidence type="ECO:0000313" key="1">
    <source>
        <dbReference type="EMBL" id="GHE02838.1"/>
    </source>
</evidence>
<reference evidence="1" key="1">
    <citation type="journal article" date="2014" name="Int. J. Syst. Evol. Microbiol.">
        <title>Complete genome sequence of Corynebacterium casei LMG S-19264T (=DSM 44701T), isolated from a smear-ripened cheese.</title>
        <authorList>
            <consortium name="US DOE Joint Genome Institute (JGI-PGF)"/>
            <person name="Walter F."/>
            <person name="Albersmeier A."/>
            <person name="Kalinowski J."/>
            <person name="Ruckert C."/>
        </authorList>
    </citation>
    <scope>NUCLEOTIDE SEQUENCE</scope>
    <source>
        <strain evidence="1">CGMCC 1.10859</strain>
    </source>
</reference>
<evidence type="ECO:0000313" key="2">
    <source>
        <dbReference type="Proteomes" id="UP000634647"/>
    </source>
</evidence>
<name>A0AAN4ZZT2_9RHOB</name>
<accession>A0AAN4ZZT2</accession>
<gene>
    <name evidence="1" type="ORF">GCM10008024_23960</name>
</gene>
<dbReference type="EMBL" id="BNAB01000010">
    <property type="protein sequence ID" value="GHE02838.1"/>
    <property type="molecule type" value="Genomic_DNA"/>
</dbReference>
<organism evidence="1 2">
    <name type="scientific">Allgaiera indica</name>
    <dbReference type="NCBI Taxonomy" id="765699"/>
    <lineage>
        <taxon>Bacteria</taxon>
        <taxon>Pseudomonadati</taxon>
        <taxon>Pseudomonadota</taxon>
        <taxon>Alphaproteobacteria</taxon>
        <taxon>Rhodobacterales</taxon>
        <taxon>Paracoccaceae</taxon>
        <taxon>Allgaiera</taxon>
    </lineage>
</organism>
<dbReference type="AlphaFoldDB" id="A0AAN4ZZT2"/>
<comment type="caution">
    <text evidence="1">The sequence shown here is derived from an EMBL/GenBank/DDBJ whole genome shotgun (WGS) entry which is preliminary data.</text>
</comment>